<organism evidence="4 5">
    <name type="scientific">Gongylonema pulchrum</name>
    <dbReference type="NCBI Taxonomy" id="637853"/>
    <lineage>
        <taxon>Eukaryota</taxon>
        <taxon>Metazoa</taxon>
        <taxon>Ecdysozoa</taxon>
        <taxon>Nematoda</taxon>
        <taxon>Chromadorea</taxon>
        <taxon>Rhabditida</taxon>
        <taxon>Spirurina</taxon>
        <taxon>Spiruromorpha</taxon>
        <taxon>Spiruroidea</taxon>
        <taxon>Gongylonematidae</taxon>
        <taxon>Gongylonema</taxon>
    </lineage>
</organism>
<reference evidence="4 5" key="1">
    <citation type="submission" date="2018-11" db="EMBL/GenBank/DDBJ databases">
        <authorList>
            <consortium name="Pathogen Informatics"/>
        </authorList>
    </citation>
    <scope>NUCLEOTIDE SEQUENCE [LARGE SCALE GENOMIC DNA]</scope>
</reference>
<dbReference type="GO" id="GO:1990075">
    <property type="term" value="C:periciliary membrane compartment"/>
    <property type="evidence" value="ECO:0007669"/>
    <property type="project" value="TreeGrafter"/>
</dbReference>
<evidence type="ECO:0000313" key="5">
    <source>
        <dbReference type="Proteomes" id="UP000271098"/>
    </source>
</evidence>
<dbReference type="InterPro" id="IPR012945">
    <property type="entry name" value="Tubulin-bd_cofactor_C_dom"/>
</dbReference>
<dbReference type="SMART" id="SM00673">
    <property type="entry name" value="CARP"/>
    <property type="match status" value="2"/>
</dbReference>
<dbReference type="Pfam" id="PF07986">
    <property type="entry name" value="TBCC"/>
    <property type="match status" value="1"/>
</dbReference>
<dbReference type="InterPro" id="IPR016098">
    <property type="entry name" value="CAP/MinC_C"/>
</dbReference>
<protein>
    <recommendedName>
        <fullName evidence="3">C-CAP/cofactor C-like domain-containing protein</fullName>
    </recommendedName>
</protein>
<sequence>MFQECCILLLDHTATVNADDCENCLIVLGPCKGSVFIRDCKNSTVFTVCQQFRSRDCVNIDVFLFCTTRPSIESSKQMRFRSLALSYEKLEGFKSLLSYSNRFHFNNATFTEHMLKASFSPFNNNWNKVYDFTPDESLPNFEICSTVSDLLRSAQEPLGVQ</sequence>
<keyword evidence="2" id="KW-0547">Nucleotide-binding</keyword>
<dbReference type="PANTHER" id="PTHR15440:SF0">
    <property type="entry name" value="PROTEIN XRP2"/>
    <property type="match status" value="1"/>
</dbReference>
<accession>A0A3P6QIR6</accession>
<gene>
    <name evidence="4" type="ORF">GPUH_LOCUS4259</name>
</gene>
<name>A0A3P6QIR6_9BILA</name>
<dbReference type="GO" id="GO:0005929">
    <property type="term" value="C:cilium"/>
    <property type="evidence" value="ECO:0007669"/>
    <property type="project" value="TreeGrafter"/>
</dbReference>
<proteinExistence type="inferred from homology"/>
<dbReference type="Proteomes" id="UP000271098">
    <property type="component" value="Unassembled WGS sequence"/>
</dbReference>
<dbReference type="InterPro" id="IPR039093">
    <property type="entry name" value="XRP2"/>
</dbReference>
<dbReference type="GO" id="GO:0000166">
    <property type="term" value="F:nucleotide binding"/>
    <property type="evidence" value="ECO:0007669"/>
    <property type="project" value="UniProtKB-KW"/>
</dbReference>
<dbReference type="InterPro" id="IPR006599">
    <property type="entry name" value="CARP_motif"/>
</dbReference>
<dbReference type="PANTHER" id="PTHR15440">
    <property type="entry name" value="XRP2 PROTEIN"/>
    <property type="match status" value="1"/>
</dbReference>
<feature type="domain" description="C-CAP/cofactor C-like" evidence="3">
    <location>
        <begin position="1"/>
        <end position="134"/>
    </location>
</feature>
<dbReference type="GO" id="GO:0005096">
    <property type="term" value="F:GTPase activator activity"/>
    <property type="evidence" value="ECO:0007669"/>
    <property type="project" value="InterPro"/>
</dbReference>
<keyword evidence="5" id="KW-1185">Reference proteome</keyword>
<evidence type="ECO:0000313" key="4">
    <source>
        <dbReference type="EMBL" id="VDK43770.1"/>
    </source>
</evidence>
<evidence type="ECO:0000259" key="3">
    <source>
        <dbReference type="PROSITE" id="PS51329"/>
    </source>
</evidence>
<evidence type="ECO:0000256" key="1">
    <source>
        <dbReference type="ARBA" id="ARBA00008848"/>
    </source>
</evidence>
<dbReference type="AlphaFoldDB" id="A0A3P6QIR6"/>
<dbReference type="Gene3D" id="2.160.20.70">
    <property type="match status" value="1"/>
</dbReference>
<dbReference type="InterPro" id="IPR017901">
    <property type="entry name" value="C-CAP_CF_C-like"/>
</dbReference>
<dbReference type="EMBL" id="UYRT01007879">
    <property type="protein sequence ID" value="VDK43770.1"/>
    <property type="molecule type" value="Genomic_DNA"/>
</dbReference>
<dbReference type="GO" id="GO:0006892">
    <property type="term" value="P:post-Golgi vesicle-mediated transport"/>
    <property type="evidence" value="ECO:0007669"/>
    <property type="project" value="TreeGrafter"/>
</dbReference>
<comment type="similarity">
    <text evidence="1">Belongs to the TBCC family.</text>
</comment>
<dbReference type="PROSITE" id="PS51329">
    <property type="entry name" value="C_CAP_COFACTOR_C"/>
    <property type="match status" value="1"/>
</dbReference>
<evidence type="ECO:0000256" key="2">
    <source>
        <dbReference type="ARBA" id="ARBA00022741"/>
    </source>
</evidence>
<dbReference type="OrthoDB" id="194775at2759"/>